<dbReference type="AlphaFoldDB" id="C4V249"/>
<keyword evidence="4" id="KW-1185">Reference proteome</keyword>
<dbReference type="PANTHER" id="PTHR42693:SF33">
    <property type="entry name" value="ARYLSULFATASE"/>
    <property type="match status" value="1"/>
</dbReference>
<proteinExistence type="inferred from homology"/>
<evidence type="ECO:0000313" key="3">
    <source>
        <dbReference type="EMBL" id="EEQ49088.1"/>
    </source>
</evidence>
<dbReference type="STRING" id="638302.HMPREF0908_0593"/>
<dbReference type="Gene3D" id="3.40.720.10">
    <property type="entry name" value="Alkaline Phosphatase, subunit A"/>
    <property type="match status" value="2"/>
</dbReference>
<keyword evidence="3" id="KW-0378">Hydrolase</keyword>
<evidence type="ECO:0000256" key="1">
    <source>
        <dbReference type="ARBA" id="ARBA00008779"/>
    </source>
</evidence>
<dbReference type="EC" id="3.1.6.-" evidence="3"/>
<dbReference type="PANTHER" id="PTHR42693">
    <property type="entry name" value="ARYLSULFATASE FAMILY MEMBER"/>
    <property type="match status" value="1"/>
</dbReference>
<reference evidence="3 4" key="1">
    <citation type="submission" date="2009-04" db="EMBL/GenBank/DDBJ databases">
        <authorList>
            <person name="Qin X."/>
            <person name="Bachman B."/>
            <person name="Battles P."/>
            <person name="Bell A."/>
            <person name="Bess C."/>
            <person name="Bickham C."/>
            <person name="Chaboub L."/>
            <person name="Chen D."/>
            <person name="Coyle M."/>
            <person name="Deiros D.R."/>
            <person name="Dinh H."/>
            <person name="Forbes L."/>
            <person name="Fowler G."/>
            <person name="Francisco L."/>
            <person name="Fu Q."/>
            <person name="Gubbala S."/>
            <person name="Hale W."/>
            <person name="Han Y."/>
            <person name="Hemphill L."/>
            <person name="Highlander S.K."/>
            <person name="Hirani K."/>
            <person name="Hogues M."/>
            <person name="Jackson L."/>
            <person name="Jakkamsetti A."/>
            <person name="Javaid M."/>
            <person name="Jiang H."/>
            <person name="Korchina V."/>
            <person name="Kovar C."/>
            <person name="Lara F."/>
            <person name="Lee S."/>
            <person name="Mata R."/>
            <person name="Mathew T."/>
            <person name="Moen C."/>
            <person name="Morales K."/>
            <person name="Munidasa M."/>
            <person name="Nazareth L."/>
            <person name="Ngo R."/>
            <person name="Nguyen L."/>
            <person name="Okwuonu G."/>
            <person name="Ongeri F."/>
            <person name="Patil S."/>
            <person name="Petrosino J."/>
            <person name="Pham C."/>
            <person name="Pham P."/>
            <person name="Pu L.-L."/>
            <person name="Puazo M."/>
            <person name="Raj R."/>
            <person name="Reid J."/>
            <person name="Rouhana J."/>
            <person name="Saada N."/>
            <person name="Shang Y."/>
            <person name="Simmons D."/>
            <person name="Thornton R."/>
            <person name="Warren J."/>
            <person name="Weissenberger G."/>
            <person name="Zhang J."/>
            <person name="Zhang L."/>
            <person name="Zhou C."/>
            <person name="Zhu D."/>
            <person name="Muzny D."/>
            <person name="Worley K."/>
            <person name="Gibbs R."/>
        </authorList>
    </citation>
    <scope>NUCLEOTIDE SEQUENCE [LARGE SCALE GENOMIC DNA]</scope>
    <source>
        <strain evidence="3 4">ATCC 43531</strain>
    </source>
</reference>
<comment type="similarity">
    <text evidence="1">Belongs to the sulfatase family.</text>
</comment>
<dbReference type="GO" id="GO:0004065">
    <property type="term" value="F:arylsulfatase activity"/>
    <property type="evidence" value="ECO:0007669"/>
    <property type="project" value="TreeGrafter"/>
</dbReference>
<protein>
    <submittedName>
        <fullName evidence="3">Arylsulfatase</fullName>
        <ecNumber evidence="3">3.1.6.-</ecNumber>
    </submittedName>
</protein>
<dbReference type="SUPFAM" id="SSF48452">
    <property type="entry name" value="TPR-like"/>
    <property type="match status" value="1"/>
</dbReference>
<evidence type="ECO:0000313" key="4">
    <source>
        <dbReference type="Proteomes" id="UP000005309"/>
    </source>
</evidence>
<dbReference type="InterPro" id="IPR050738">
    <property type="entry name" value="Sulfatase"/>
</dbReference>
<dbReference type="InterPro" id="IPR011990">
    <property type="entry name" value="TPR-like_helical_dom_sf"/>
</dbReference>
<dbReference type="InterPro" id="IPR017850">
    <property type="entry name" value="Alkaline_phosphatase_core_sf"/>
</dbReference>
<gene>
    <name evidence="3" type="ORF">HMPREF0908_0593</name>
</gene>
<dbReference type="RefSeq" id="WP_006690856.1">
    <property type="nucleotide sequence ID" value="NZ_GG694007.1"/>
</dbReference>
<organism evidence="3 4">
    <name type="scientific">Selenomonas flueggei ATCC 43531</name>
    <dbReference type="NCBI Taxonomy" id="638302"/>
    <lineage>
        <taxon>Bacteria</taxon>
        <taxon>Bacillati</taxon>
        <taxon>Bacillota</taxon>
        <taxon>Negativicutes</taxon>
        <taxon>Selenomonadales</taxon>
        <taxon>Selenomonadaceae</taxon>
        <taxon>Selenomonas</taxon>
    </lineage>
</organism>
<dbReference type="SUPFAM" id="SSF53649">
    <property type="entry name" value="Alkaline phosphatase-like"/>
    <property type="match status" value="1"/>
</dbReference>
<feature type="domain" description="Sulfatase N-terminal" evidence="2">
    <location>
        <begin position="312"/>
        <end position="596"/>
    </location>
</feature>
<comment type="caution">
    <text evidence="3">The sequence shown here is derived from an EMBL/GenBank/DDBJ whole genome shotgun (WGS) entry which is preliminary data.</text>
</comment>
<sequence length="723" mass="81383">MNEDNRVFWHNNEQASALFYDLLARSEQDAYDDNFLMQLAAYREAAPTSERADIFAAKYLLHHGDAENAAVCAERAYRKRPVNREIWLLLAESYARLDRPVDALTMYGYAYGLYLSPEIPMELLMRGGKDGLDRLSIAAGIGTGAPMTQNRAFLAGADHVLEFQLDAFVGEYLPLTPPEGSARYWVAAYVDNAFLSDQSQLIEKMRHTDVFVDRMQRDYPFCLQRAQEVRGRVTIEVPEGAEVILPIAGTEPLQELTIASKSQPPASAYLGKWAFSQFRLTETTEITSASDAVYAVGTPIRLGHSPARRKLVLNILIDGLAWNIARTHFPDAMPNIAHFFARGTIFDQHFSTSECTYPSLPVIETGRYPIHTQVFNERNSHELPLDMMTLSECMTDLGYYAAAPMGAADPIYSGTLRGYDQLNTTGWKLLSAEAVDRTIMQLEAFDETDQFLHLHVADVHPWNAKGFKFHPAVETHLPLSERLFDTDEHIASVRLPKLKIYQEQFWQSLRRVDRNLAQLLTYIEEHYAEEEYLVSVYSDHGNSIFSAPVNGVMDVIAENSTRALWMMRGAGVPEGRIVDELTSSADLYPTLGALCGFPAAEDIDGNLPAVFGGKERDAVYSMSMFPGQTYKLAVRTHDFALRLETQEKVDEDGTVNFADARVGIYPRTHELEEDCAVDSAELRAFFYPRARSIARAIANNGEFWPAMREARPEWFGSSTKEHL</sequence>
<dbReference type="Proteomes" id="UP000005309">
    <property type="component" value="Unassembled WGS sequence"/>
</dbReference>
<accession>C4V249</accession>
<dbReference type="EMBL" id="ACLA01000008">
    <property type="protein sequence ID" value="EEQ49088.1"/>
    <property type="molecule type" value="Genomic_DNA"/>
</dbReference>
<dbReference type="InterPro" id="IPR000917">
    <property type="entry name" value="Sulfatase_N"/>
</dbReference>
<dbReference type="eggNOG" id="COG3119">
    <property type="taxonomic scope" value="Bacteria"/>
</dbReference>
<dbReference type="HOGENOM" id="CLU_016687_0_0_9"/>
<evidence type="ECO:0000259" key="2">
    <source>
        <dbReference type="Pfam" id="PF00884"/>
    </source>
</evidence>
<name>C4V249_9FIRM</name>
<dbReference type="Pfam" id="PF00884">
    <property type="entry name" value="Sulfatase"/>
    <property type="match status" value="1"/>
</dbReference>
<dbReference type="OrthoDB" id="1667137at2"/>